<organism evidence="2 3">
    <name type="scientific">Paenibacillus whitsoniae</name>
    <dbReference type="NCBI Taxonomy" id="2496558"/>
    <lineage>
        <taxon>Bacteria</taxon>
        <taxon>Bacillati</taxon>
        <taxon>Bacillota</taxon>
        <taxon>Bacilli</taxon>
        <taxon>Bacillales</taxon>
        <taxon>Paenibacillaceae</taxon>
        <taxon>Paenibacillus</taxon>
    </lineage>
</organism>
<reference evidence="2 3" key="1">
    <citation type="submission" date="2018-12" db="EMBL/GenBank/DDBJ databases">
        <title>Bacillus ochoae sp. nov., Paenibacillus whitsoniae sp. nov., Paenibacillus spiritus sp. nov. Isolated from the Mars Exploration Rover during spacecraft assembly.</title>
        <authorList>
            <person name="Seuylemezian A."/>
            <person name="Vaishampayan P."/>
        </authorList>
    </citation>
    <scope>NUCLEOTIDE SEQUENCE [LARGE SCALE GENOMIC DNA]</scope>
    <source>
        <strain evidence="2 3">MER 54</strain>
    </source>
</reference>
<dbReference type="CDD" id="cd05269">
    <property type="entry name" value="TMR_SDR_a"/>
    <property type="match status" value="1"/>
</dbReference>
<evidence type="ECO:0000313" key="3">
    <source>
        <dbReference type="Proteomes" id="UP000276128"/>
    </source>
</evidence>
<accession>A0A3S0CCL0</accession>
<name>A0A3S0CCL0_9BACL</name>
<dbReference type="Gene3D" id="3.90.25.10">
    <property type="entry name" value="UDP-galactose 4-epimerase, domain 1"/>
    <property type="match status" value="1"/>
</dbReference>
<dbReference type="PANTHER" id="PTHR47129:SF1">
    <property type="entry name" value="NMRA-LIKE DOMAIN-CONTAINING PROTEIN"/>
    <property type="match status" value="1"/>
</dbReference>
<proteinExistence type="predicted"/>
<dbReference type="AlphaFoldDB" id="A0A3S0CCL0"/>
<protein>
    <submittedName>
        <fullName evidence="2">SDR family oxidoreductase</fullName>
    </submittedName>
</protein>
<comment type="caution">
    <text evidence="2">The sequence shown here is derived from an EMBL/GenBank/DDBJ whole genome shotgun (WGS) entry which is preliminary data.</text>
</comment>
<dbReference type="RefSeq" id="WP_126140304.1">
    <property type="nucleotide sequence ID" value="NZ_RXHU01000015.1"/>
</dbReference>
<dbReference type="InterPro" id="IPR036291">
    <property type="entry name" value="NAD(P)-bd_dom_sf"/>
</dbReference>
<evidence type="ECO:0000259" key="1">
    <source>
        <dbReference type="Pfam" id="PF05368"/>
    </source>
</evidence>
<dbReference type="OrthoDB" id="339107at2"/>
<dbReference type="InterPro" id="IPR052718">
    <property type="entry name" value="NmrA-type_oxidoreductase"/>
</dbReference>
<gene>
    <name evidence="2" type="ORF">EJQ19_06150</name>
</gene>
<sequence length="284" mass="30518">MIIVTGANGKLGRGVVEQLLKRVPAGQIGVSVRDPNQAIALQERGVRVRQGDFGDAESLSHAFEGASQILIVSSGTLGEAGIRHHQTAIDIAKRAGARRVLYTSHMGASQASYFTPMIHHSSTEELLKASDIPFTSLRNGYYAGSALMLIGDALETGKLIAPEDGPFAWTAHSDLAEAAAAIICDHKLDGISPNLTASEAIDMEGIAKIVSEIMGKTIRRIVVSDEEYRERLISQGWPEARVDLILGMFMASREGDFAQVDPALANLIGRPPMSFREVLKESLS</sequence>
<dbReference type="InterPro" id="IPR008030">
    <property type="entry name" value="NmrA-like"/>
</dbReference>
<dbReference type="Pfam" id="PF05368">
    <property type="entry name" value="NmrA"/>
    <property type="match status" value="1"/>
</dbReference>
<dbReference type="Proteomes" id="UP000276128">
    <property type="component" value="Unassembled WGS sequence"/>
</dbReference>
<evidence type="ECO:0000313" key="2">
    <source>
        <dbReference type="EMBL" id="RTE10841.1"/>
    </source>
</evidence>
<dbReference type="Gene3D" id="3.40.50.720">
    <property type="entry name" value="NAD(P)-binding Rossmann-like Domain"/>
    <property type="match status" value="1"/>
</dbReference>
<keyword evidence="3" id="KW-1185">Reference proteome</keyword>
<feature type="domain" description="NmrA-like" evidence="1">
    <location>
        <begin position="2"/>
        <end position="263"/>
    </location>
</feature>
<dbReference type="SUPFAM" id="SSF51735">
    <property type="entry name" value="NAD(P)-binding Rossmann-fold domains"/>
    <property type="match status" value="1"/>
</dbReference>
<dbReference type="PANTHER" id="PTHR47129">
    <property type="entry name" value="QUINONE OXIDOREDUCTASE 2"/>
    <property type="match status" value="1"/>
</dbReference>
<dbReference type="EMBL" id="RXHU01000015">
    <property type="protein sequence ID" value="RTE10841.1"/>
    <property type="molecule type" value="Genomic_DNA"/>
</dbReference>